<gene>
    <name evidence="8" type="ORF">T265_02635</name>
</gene>
<keyword evidence="2" id="KW-0964">Secreted</keyword>
<feature type="signal peptide" evidence="6">
    <location>
        <begin position="1"/>
        <end position="22"/>
    </location>
</feature>
<keyword evidence="9" id="KW-1185">Reference proteome</keyword>
<dbReference type="InterPro" id="IPR021712">
    <property type="entry name" value="UPF0506"/>
</dbReference>
<evidence type="ECO:0000256" key="3">
    <source>
        <dbReference type="ARBA" id="ARBA00022729"/>
    </source>
</evidence>
<dbReference type="RefSeq" id="XP_009165197.1">
    <property type="nucleotide sequence ID" value="XM_009166933.1"/>
</dbReference>
<name>A0A074ZUC5_OPIVI</name>
<dbReference type="CTD" id="20316823"/>
<keyword evidence="4" id="KW-0960">Knottin</keyword>
<comment type="subcellular location">
    <subcellularLocation>
        <location evidence="1">Secreted</location>
    </subcellularLocation>
</comment>
<feature type="chain" id="PRO_5001704333" description="UPF0506 domain-containing protein" evidence="6">
    <location>
        <begin position="23"/>
        <end position="134"/>
    </location>
</feature>
<evidence type="ECO:0000256" key="6">
    <source>
        <dbReference type="SAM" id="SignalP"/>
    </source>
</evidence>
<evidence type="ECO:0000313" key="8">
    <source>
        <dbReference type="EMBL" id="KER31073.1"/>
    </source>
</evidence>
<dbReference type="GeneID" id="20316823"/>
<dbReference type="GO" id="GO:0005576">
    <property type="term" value="C:extracellular region"/>
    <property type="evidence" value="ECO:0007669"/>
    <property type="project" value="UniProtKB-SubCell"/>
</dbReference>
<feature type="domain" description="UPF0506" evidence="7">
    <location>
        <begin position="21"/>
        <end position="70"/>
    </location>
</feature>
<dbReference type="Proteomes" id="UP000054324">
    <property type="component" value="Unassembled WGS sequence"/>
</dbReference>
<feature type="domain" description="UPF0506" evidence="7">
    <location>
        <begin position="76"/>
        <end position="133"/>
    </location>
</feature>
<sequence length="134" mass="14554">MSMTFPWFIALLLHMTFSASCALLGEACSRTVFYKCCHSTVCSLVYPFVGVCVPCFSKGTMCLNGDECCDASHESCSSVGSLCVWTPLNNCCDGLVCELQGPIYGRCEGCLSSGNFCVDHQQCCNSNCYYFACL</sequence>
<dbReference type="KEGG" id="ovi:T265_02635"/>
<evidence type="ECO:0000256" key="5">
    <source>
        <dbReference type="ARBA" id="ARBA00023157"/>
    </source>
</evidence>
<evidence type="ECO:0000256" key="4">
    <source>
        <dbReference type="ARBA" id="ARBA00022854"/>
    </source>
</evidence>
<evidence type="ECO:0000313" key="9">
    <source>
        <dbReference type="Proteomes" id="UP000054324"/>
    </source>
</evidence>
<evidence type="ECO:0000256" key="2">
    <source>
        <dbReference type="ARBA" id="ARBA00022525"/>
    </source>
</evidence>
<dbReference type="EMBL" id="KL596651">
    <property type="protein sequence ID" value="KER31073.1"/>
    <property type="molecule type" value="Genomic_DNA"/>
</dbReference>
<organism evidence="8 9">
    <name type="scientific">Opisthorchis viverrini</name>
    <name type="common">Southeast Asian liver fluke</name>
    <dbReference type="NCBI Taxonomy" id="6198"/>
    <lineage>
        <taxon>Eukaryota</taxon>
        <taxon>Metazoa</taxon>
        <taxon>Spiralia</taxon>
        <taxon>Lophotrochozoa</taxon>
        <taxon>Platyhelminthes</taxon>
        <taxon>Trematoda</taxon>
        <taxon>Digenea</taxon>
        <taxon>Opisthorchiida</taxon>
        <taxon>Opisthorchiata</taxon>
        <taxon>Opisthorchiidae</taxon>
        <taxon>Opisthorchis</taxon>
    </lineage>
</organism>
<evidence type="ECO:0000256" key="1">
    <source>
        <dbReference type="ARBA" id="ARBA00004613"/>
    </source>
</evidence>
<evidence type="ECO:0000259" key="7">
    <source>
        <dbReference type="Pfam" id="PF11703"/>
    </source>
</evidence>
<keyword evidence="3 6" id="KW-0732">Signal</keyword>
<reference evidence="8 9" key="1">
    <citation type="submission" date="2013-11" db="EMBL/GenBank/DDBJ databases">
        <title>Opisthorchis viverrini - life in the bile duct.</title>
        <authorList>
            <person name="Young N.D."/>
            <person name="Nagarajan N."/>
            <person name="Lin S.J."/>
            <person name="Korhonen P.K."/>
            <person name="Jex A.R."/>
            <person name="Hall R.S."/>
            <person name="Safavi-Hemami H."/>
            <person name="Kaewkong W."/>
            <person name="Bertrand D."/>
            <person name="Gao S."/>
            <person name="Seet Q."/>
            <person name="Wongkham S."/>
            <person name="Teh B.T."/>
            <person name="Wongkham C."/>
            <person name="Intapan P.M."/>
            <person name="Maleewong W."/>
            <person name="Yang X."/>
            <person name="Hu M."/>
            <person name="Wang Z."/>
            <person name="Hofmann A."/>
            <person name="Sternberg P.W."/>
            <person name="Tan P."/>
            <person name="Wang J."/>
            <person name="Gasser R.B."/>
        </authorList>
    </citation>
    <scope>NUCLEOTIDE SEQUENCE [LARGE SCALE GENOMIC DNA]</scope>
</reference>
<protein>
    <recommendedName>
        <fullName evidence="7">UPF0506 domain-containing protein</fullName>
    </recommendedName>
</protein>
<proteinExistence type="predicted"/>
<dbReference type="OrthoDB" id="6273427at2759"/>
<keyword evidence="5" id="KW-1015">Disulfide bond</keyword>
<accession>A0A074ZUC5</accession>
<dbReference type="AlphaFoldDB" id="A0A074ZUC5"/>
<dbReference type="Pfam" id="PF11703">
    <property type="entry name" value="UPF0506"/>
    <property type="match status" value="2"/>
</dbReference>